<dbReference type="InterPro" id="IPR035437">
    <property type="entry name" value="SNase_OB-fold_sf"/>
</dbReference>
<dbReference type="AlphaFoldDB" id="A0A8C5DSM6"/>
<sequence>MVGVERELCKISEKLALMCEHGNQQQRRGSAEKISLLCSVKGKDGNWYRGFLSFFPVSSHVKVLFVDYGFFETVSVDNIRRLPEEFLLTPIMALPCSLSMKGQVKMPKSQLLNLLKSSLQGGVLDVEISGFDDEHHLYYLTVSGVEDDPVKEPQPFQMAPLTKAESLSEGNQLSTQQDLMNKEFFFRKLLEEAMTAEGLGADSVFEGFVVGAQNPNKFWIRTQKRNDEFNEMMAGIGDYFRQVKLDEEILLNPEPRDLCCAMYEKDMHFYRAVVTDKLVHGAEVLFIDFGNIEKVPTMLIKNIPKAFAKIPGFAIDCTLANLILCDDIWPVAVCDFFRQAVFNKSLQVHVVQMEKNQLAYISLKSVVHSDANETKNVKYSQKRATAIGRTTKQIKKSNKNDKKAPVARTFKALEIKPGWMLTIRCFSFISVKDFWCQSLNKASELKVLNDKIHQYYSAHTVALQAEDSCCVAKSPVDNKWYRGLITERENRFATVLLVDYGYTIQVDQQYLQAIMPEFVHLERQAFRCCLYNPQTSAAQNIVRNHTDGMQCLVVSQLDNENQGMYYVVDLHDSQTQQSLINSVIKLGITMQETAKEQSAVSPESFIFSSYDLRPGMEEQVFVTHVSNQWEVYCHLERNADIIHKLEENISELSHELNNDSTRTVVQMLCLAKYLDGNWYRAVLQNNPSPFHVSVVYVDYGNTHVLEKSEVMSIPKGCADLLYTPMQALRFHLDLVPKEESSVNVKEWLKKAVLNKSARAIIVGLNESGSFNVELFCEERSINEKVKELFHKIEKETFSRVSVHVDTKNKEAQTRERKASKKPIPLKSERKKKKAKKVYQQPQNCKKKTGFVVGAQNPNKFWIRTQKRNDEFNEMMAGIGDYFRQVKLDEEILLNPEPRDLCCAMYEKDMHFYRAVVTDKLVHGAEVLFIDFGNIEKVPTMLIKNIPKAFAKIPGFAIDCTLANLILCDDIWPVAVCDFFRQAVFNKSLQVHVVQMEKNQLAVDLNEMERGESQSIAKLLVTSDKAEYISLKSVVHSDANETKNVKYSQKRATAIGRTTKQIKKSNKNDKKAPVARTFKALEIKPGWMLTIRCFSFISVKDFWCQSLNKISFLEYHFFCSDFWSHSKILI</sequence>
<evidence type="ECO:0000313" key="4">
    <source>
        <dbReference type="Ensembl" id="ENSGWIP00000011090.1"/>
    </source>
</evidence>
<accession>A0A8C5DSM6</accession>
<dbReference type="PANTHER" id="PTHR22948:SF15">
    <property type="entry name" value="TUDOR DOMAIN-CONTAINING PROTEIN 6"/>
    <property type="match status" value="1"/>
</dbReference>
<dbReference type="Gene3D" id="2.30.30.140">
    <property type="match status" value="5"/>
</dbReference>
<feature type="domain" description="Tudor" evidence="3">
    <location>
        <begin position="662"/>
        <end position="720"/>
    </location>
</feature>
<dbReference type="PROSITE" id="PS50304">
    <property type="entry name" value="TUDOR"/>
    <property type="match status" value="5"/>
</dbReference>
<dbReference type="InterPro" id="IPR050621">
    <property type="entry name" value="Tudor_domain_containing"/>
</dbReference>
<feature type="domain" description="Tudor" evidence="3">
    <location>
        <begin position="894"/>
        <end position="952"/>
    </location>
</feature>
<feature type="coiled-coil region" evidence="1">
    <location>
        <begin position="635"/>
        <end position="662"/>
    </location>
</feature>
<keyword evidence="5" id="KW-1185">Reference proteome</keyword>
<dbReference type="InterPro" id="IPR002999">
    <property type="entry name" value="Tudor"/>
</dbReference>
<keyword evidence="1" id="KW-0175">Coiled coil</keyword>
<name>A0A8C5DSM6_GOUWI</name>
<dbReference type="SMART" id="SM00333">
    <property type="entry name" value="TUDOR"/>
    <property type="match status" value="5"/>
</dbReference>
<evidence type="ECO:0000256" key="1">
    <source>
        <dbReference type="SAM" id="Coils"/>
    </source>
</evidence>
<feature type="domain" description="Tudor" evidence="3">
    <location>
        <begin position="252"/>
        <end position="310"/>
    </location>
</feature>
<feature type="domain" description="Tudor" evidence="3">
    <location>
        <begin position="31"/>
        <end position="89"/>
    </location>
</feature>
<reference evidence="4" key="1">
    <citation type="submission" date="2025-08" db="UniProtKB">
        <authorList>
            <consortium name="Ensembl"/>
        </authorList>
    </citation>
    <scope>IDENTIFICATION</scope>
</reference>
<dbReference type="Pfam" id="PF00567">
    <property type="entry name" value="TUDOR"/>
    <property type="match status" value="5"/>
</dbReference>
<dbReference type="PANTHER" id="PTHR22948">
    <property type="entry name" value="TUDOR DOMAIN CONTAINING PROTEIN"/>
    <property type="match status" value="1"/>
</dbReference>
<proteinExistence type="predicted"/>
<dbReference type="Gene3D" id="2.40.50.90">
    <property type="match status" value="4"/>
</dbReference>
<protein>
    <recommendedName>
        <fullName evidence="3">Tudor domain-containing protein</fullName>
    </recommendedName>
</protein>
<dbReference type="SUPFAM" id="SSF63748">
    <property type="entry name" value="Tudor/PWWP/MBT"/>
    <property type="match status" value="5"/>
</dbReference>
<feature type="domain" description="Tudor" evidence="3">
    <location>
        <begin position="463"/>
        <end position="521"/>
    </location>
</feature>
<reference evidence="4" key="2">
    <citation type="submission" date="2025-09" db="UniProtKB">
        <authorList>
            <consortium name="Ensembl"/>
        </authorList>
    </citation>
    <scope>IDENTIFICATION</scope>
</reference>
<organism evidence="4 5">
    <name type="scientific">Gouania willdenowi</name>
    <name type="common">Blunt-snouted clingfish</name>
    <name type="synonym">Lepadogaster willdenowi</name>
    <dbReference type="NCBI Taxonomy" id="441366"/>
    <lineage>
        <taxon>Eukaryota</taxon>
        <taxon>Metazoa</taxon>
        <taxon>Chordata</taxon>
        <taxon>Craniata</taxon>
        <taxon>Vertebrata</taxon>
        <taxon>Euteleostomi</taxon>
        <taxon>Actinopterygii</taxon>
        <taxon>Neopterygii</taxon>
        <taxon>Teleostei</taxon>
        <taxon>Neoteleostei</taxon>
        <taxon>Acanthomorphata</taxon>
        <taxon>Ovalentaria</taxon>
        <taxon>Blenniimorphae</taxon>
        <taxon>Blenniiformes</taxon>
        <taxon>Gobiesocoidei</taxon>
        <taxon>Gobiesocidae</taxon>
        <taxon>Gobiesocinae</taxon>
        <taxon>Gouania</taxon>
    </lineage>
</organism>
<evidence type="ECO:0000259" key="3">
    <source>
        <dbReference type="PROSITE" id="PS50304"/>
    </source>
</evidence>
<evidence type="ECO:0000313" key="5">
    <source>
        <dbReference type="Proteomes" id="UP000694680"/>
    </source>
</evidence>
<dbReference type="Ensembl" id="ENSGWIT00000012342.1">
    <property type="protein sequence ID" value="ENSGWIP00000011090.1"/>
    <property type="gene ID" value="ENSGWIG00000006500.1"/>
</dbReference>
<evidence type="ECO:0000256" key="2">
    <source>
        <dbReference type="SAM" id="MobiDB-lite"/>
    </source>
</evidence>
<feature type="compositionally biased region" description="Basic and acidic residues" evidence="2">
    <location>
        <begin position="805"/>
        <end position="816"/>
    </location>
</feature>
<feature type="region of interest" description="Disordered" evidence="2">
    <location>
        <begin position="805"/>
        <end position="841"/>
    </location>
</feature>
<dbReference type="Proteomes" id="UP000694680">
    <property type="component" value="Unassembled WGS sequence"/>
</dbReference>